<evidence type="ECO:0000256" key="1">
    <source>
        <dbReference type="SAM" id="Phobius"/>
    </source>
</evidence>
<accession>A0A183GI65</accession>
<dbReference type="AlphaFoldDB" id="A0A183GI65"/>
<evidence type="ECO:0000313" key="3">
    <source>
        <dbReference type="Proteomes" id="UP000050761"/>
    </source>
</evidence>
<dbReference type="WBParaSite" id="HPBE_0002230901-mRNA-1">
    <property type="protein sequence ID" value="HPBE_0002230901-mRNA-1"/>
    <property type="gene ID" value="HPBE_0002230901"/>
</dbReference>
<dbReference type="EMBL" id="UZAH01033870">
    <property type="protein sequence ID" value="VDP31798.1"/>
    <property type="molecule type" value="Genomic_DNA"/>
</dbReference>
<feature type="transmembrane region" description="Helical" evidence="1">
    <location>
        <begin position="7"/>
        <end position="26"/>
    </location>
</feature>
<keyword evidence="1" id="KW-0472">Membrane</keyword>
<feature type="transmembrane region" description="Helical" evidence="1">
    <location>
        <begin position="130"/>
        <end position="154"/>
    </location>
</feature>
<feature type="transmembrane region" description="Helical" evidence="1">
    <location>
        <begin position="46"/>
        <end position="66"/>
    </location>
</feature>
<reference evidence="2 3" key="1">
    <citation type="submission" date="2018-11" db="EMBL/GenBank/DDBJ databases">
        <authorList>
            <consortium name="Pathogen Informatics"/>
        </authorList>
    </citation>
    <scope>NUCLEOTIDE SEQUENCE [LARGE SCALE GENOMIC DNA]</scope>
</reference>
<keyword evidence="3" id="KW-1185">Reference proteome</keyword>
<organism evidence="3 4">
    <name type="scientific">Heligmosomoides polygyrus</name>
    <name type="common">Parasitic roundworm</name>
    <dbReference type="NCBI Taxonomy" id="6339"/>
    <lineage>
        <taxon>Eukaryota</taxon>
        <taxon>Metazoa</taxon>
        <taxon>Ecdysozoa</taxon>
        <taxon>Nematoda</taxon>
        <taxon>Chromadorea</taxon>
        <taxon>Rhabditida</taxon>
        <taxon>Rhabditina</taxon>
        <taxon>Rhabditomorpha</taxon>
        <taxon>Strongyloidea</taxon>
        <taxon>Heligmosomidae</taxon>
        <taxon>Heligmosomoides</taxon>
    </lineage>
</organism>
<evidence type="ECO:0000313" key="4">
    <source>
        <dbReference type="WBParaSite" id="HPBE_0002230901-mRNA-1"/>
    </source>
</evidence>
<reference evidence="4" key="2">
    <citation type="submission" date="2019-09" db="UniProtKB">
        <authorList>
            <consortium name="WormBaseParasite"/>
        </authorList>
    </citation>
    <scope>IDENTIFICATION</scope>
</reference>
<dbReference type="Gene3D" id="1.20.1070.10">
    <property type="entry name" value="Rhodopsin 7-helix transmembrane proteins"/>
    <property type="match status" value="1"/>
</dbReference>
<keyword evidence="1" id="KW-1133">Transmembrane helix</keyword>
<feature type="transmembrane region" description="Helical" evidence="1">
    <location>
        <begin position="87"/>
        <end position="110"/>
    </location>
</feature>
<dbReference type="Proteomes" id="UP000050761">
    <property type="component" value="Unassembled WGS sequence"/>
</dbReference>
<proteinExistence type="predicted"/>
<evidence type="ECO:0000313" key="2">
    <source>
        <dbReference type="EMBL" id="VDP31798.1"/>
    </source>
</evidence>
<gene>
    <name evidence="2" type="ORF">HPBE_LOCUS22308</name>
</gene>
<keyword evidence="1" id="KW-0812">Transmembrane</keyword>
<accession>A0A3P8DD79</accession>
<name>A0A183GI65_HELPZ</name>
<dbReference type="OrthoDB" id="5866227at2759"/>
<protein>
    <submittedName>
        <fullName evidence="4">7TM_GPCR_Srx domain-containing protein</fullName>
    </submittedName>
</protein>
<sequence length="155" mass="18428">MDIVGYRFLISAGFADILLLVNYGIWPGVTILFKSEIISKNSRHWLQLYLDWAWFSMVWHYAVVSWSRWSAIRTPHSFRCQSRRHSYSICVCCYFVSLIEVLATHFQPWYVTFYYEPSTYGMMAEDFPLYLHGGQSTMFLTYHMIAIIPPLIFYM</sequence>
<dbReference type="SUPFAM" id="SSF81321">
    <property type="entry name" value="Family A G protein-coupled receptor-like"/>
    <property type="match status" value="1"/>
</dbReference>